<dbReference type="GO" id="GO:0016702">
    <property type="term" value="F:oxidoreductase activity, acting on single donors with incorporation of molecular oxygen, incorporation of two atoms of oxygen"/>
    <property type="evidence" value="ECO:0007669"/>
    <property type="project" value="InterPro"/>
</dbReference>
<accession>A0A3S9YMC7</accession>
<dbReference type="EMBL" id="CP029042">
    <property type="protein sequence ID" value="AZS76121.1"/>
    <property type="molecule type" value="Genomic_DNA"/>
</dbReference>
<evidence type="ECO:0000256" key="1">
    <source>
        <dbReference type="SAM" id="MobiDB-lite"/>
    </source>
</evidence>
<evidence type="ECO:0000313" key="3">
    <source>
        <dbReference type="EMBL" id="AZS76121.1"/>
    </source>
</evidence>
<dbReference type="InterPro" id="IPR015889">
    <property type="entry name" value="Intradiol_dOase_core"/>
</dbReference>
<reference evidence="3 4" key="1">
    <citation type="submission" date="2018-04" db="EMBL/GenBank/DDBJ databases">
        <title>Complete genome sequences of Streptomyces lydicus strain WYEC and characterization of antagonistic properties of biological control agents.</title>
        <authorList>
            <person name="Mariita R.M."/>
            <person name="Sello J.K."/>
        </authorList>
    </citation>
    <scope>NUCLEOTIDE SEQUENCE [LARGE SCALE GENOMIC DNA]</scope>
    <source>
        <strain evidence="3 4">WYEC 108</strain>
    </source>
</reference>
<dbReference type="GO" id="GO:0008199">
    <property type="term" value="F:ferric iron binding"/>
    <property type="evidence" value="ECO:0007669"/>
    <property type="project" value="InterPro"/>
</dbReference>
<dbReference type="AlphaFoldDB" id="A0A3S9YMC7"/>
<organism evidence="3 4">
    <name type="scientific">Streptomyces lydicus</name>
    <dbReference type="NCBI Taxonomy" id="47763"/>
    <lineage>
        <taxon>Bacteria</taxon>
        <taxon>Bacillati</taxon>
        <taxon>Actinomycetota</taxon>
        <taxon>Actinomycetes</taxon>
        <taxon>Kitasatosporales</taxon>
        <taxon>Streptomycetaceae</taxon>
        <taxon>Streptomyces</taxon>
    </lineage>
</organism>
<sequence length="355" mass="36844">MAVTSTENRSSLGGLGGASRCLTGHPQPPPRARSHSVCSFHAMSNNKWHTLSADDENAPAKAGPSRRKVLTLLGGAGLGAAGIAAYAANASAGPAGSAMDATTTGSASTGSTATPQCVLTAEQISGPYYLEDEKVRSNITEGRPGVPLAMTFQVVDTKTCKPLPNAAVDIWHCDAGGVYAGYTAISPDEPYDPSKADENGHVPNTDERTFLRGVQLTDRHGEATFKTIFPGWYYGRTTHIHLKVHYGGEVEGRTYKDGHVAHTGQVFFADEVADAIAKLDPYAKHTGSQRVKLAEDHVARSAGAASLVTLKQVKPGTYSKGLTGSIVLGVDPDATPPEAGSRPPGGGGPSPSLSS</sequence>
<feature type="region of interest" description="Disordered" evidence="1">
    <location>
        <begin position="329"/>
        <end position="355"/>
    </location>
</feature>
<dbReference type="PANTHER" id="PTHR34315">
    <property type="match status" value="1"/>
</dbReference>
<evidence type="ECO:0000259" key="2">
    <source>
        <dbReference type="Pfam" id="PF00775"/>
    </source>
</evidence>
<feature type="domain" description="Intradiol ring-cleavage dioxygenases" evidence="2">
    <location>
        <begin position="126"/>
        <end position="238"/>
    </location>
</feature>
<dbReference type="PANTHER" id="PTHR34315:SF1">
    <property type="entry name" value="INTRADIOL RING-CLEAVAGE DIOXYGENASES DOMAIN-CONTAINING PROTEIN-RELATED"/>
    <property type="match status" value="1"/>
</dbReference>
<dbReference type="Proteomes" id="UP000275579">
    <property type="component" value="Chromosome"/>
</dbReference>
<dbReference type="Gene3D" id="2.60.130.10">
    <property type="entry name" value="Aromatic compound dioxygenase"/>
    <property type="match status" value="1"/>
</dbReference>
<dbReference type="CDD" id="cd03457">
    <property type="entry name" value="intradiol_dioxygenase_like"/>
    <property type="match status" value="1"/>
</dbReference>
<evidence type="ECO:0000313" key="4">
    <source>
        <dbReference type="Proteomes" id="UP000275579"/>
    </source>
</evidence>
<feature type="region of interest" description="Disordered" evidence="1">
    <location>
        <begin position="1"/>
        <end position="36"/>
    </location>
</feature>
<dbReference type="InterPro" id="IPR000627">
    <property type="entry name" value="Intradiol_dOase_C"/>
</dbReference>
<name>A0A3S9YMC7_9ACTN</name>
<proteinExistence type="predicted"/>
<feature type="region of interest" description="Disordered" evidence="1">
    <location>
        <begin position="94"/>
        <end position="113"/>
    </location>
</feature>
<dbReference type="SUPFAM" id="SSF49482">
    <property type="entry name" value="Aromatic compound dioxygenase"/>
    <property type="match status" value="1"/>
</dbReference>
<gene>
    <name evidence="3" type="ORF">DDE74_39435</name>
</gene>
<dbReference type="Pfam" id="PF00775">
    <property type="entry name" value="Dioxygenase_C"/>
    <property type="match status" value="1"/>
</dbReference>
<protein>
    <recommendedName>
        <fullName evidence="2">Intradiol ring-cleavage dioxygenases domain-containing protein</fullName>
    </recommendedName>
</protein>